<feature type="transmembrane region" description="Helical" evidence="8">
    <location>
        <begin position="310"/>
        <end position="336"/>
    </location>
</feature>
<dbReference type="GO" id="GO:0005886">
    <property type="term" value="C:plasma membrane"/>
    <property type="evidence" value="ECO:0007669"/>
    <property type="project" value="UniProtKB-SubCell"/>
</dbReference>
<evidence type="ECO:0000313" key="10">
    <source>
        <dbReference type="EMBL" id="UVO09841.1"/>
    </source>
</evidence>
<dbReference type="PROSITE" id="PS50850">
    <property type="entry name" value="MFS"/>
    <property type="match status" value="1"/>
</dbReference>
<keyword evidence="8" id="KW-0997">Cell inner membrane</keyword>
<feature type="transmembrane region" description="Helical" evidence="8">
    <location>
        <begin position="373"/>
        <end position="394"/>
    </location>
</feature>
<keyword evidence="6 8" id="KW-1133">Transmembrane helix</keyword>
<organism evidence="10 11">
    <name type="scientific">Pectobacterium polonicum</name>
    <dbReference type="NCBI Taxonomy" id="2485124"/>
    <lineage>
        <taxon>Bacteria</taxon>
        <taxon>Pseudomonadati</taxon>
        <taxon>Pseudomonadota</taxon>
        <taxon>Gammaproteobacteria</taxon>
        <taxon>Enterobacterales</taxon>
        <taxon>Pectobacteriaceae</taxon>
        <taxon>Pectobacterium</taxon>
    </lineage>
</organism>
<accession>A0AAE9NVV4</accession>
<dbReference type="InterPro" id="IPR020846">
    <property type="entry name" value="MFS_dom"/>
</dbReference>
<protein>
    <recommendedName>
        <fullName evidence="8">Bcr/CflA family efflux transporter</fullName>
    </recommendedName>
</protein>
<dbReference type="SUPFAM" id="SSF103473">
    <property type="entry name" value="MFS general substrate transporter"/>
    <property type="match status" value="1"/>
</dbReference>
<keyword evidence="7 8" id="KW-0472">Membrane</keyword>
<feature type="transmembrane region" description="Helical" evidence="8">
    <location>
        <begin position="80"/>
        <end position="99"/>
    </location>
</feature>
<dbReference type="Proteomes" id="UP001059272">
    <property type="component" value="Chromosome"/>
</dbReference>
<dbReference type="NCBIfam" id="TIGR00710">
    <property type="entry name" value="efflux_Bcr_CflA"/>
    <property type="match status" value="1"/>
</dbReference>
<dbReference type="PANTHER" id="PTHR23502:SF132">
    <property type="entry name" value="POLYAMINE TRANSPORTER 2-RELATED"/>
    <property type="match status" value="1"/>
</dbReference>
<feature type="transmembrane region" description="Helical" evidence="8">
    <location>
        <begin position="47"/>
        <end position="68"/>
    </location>
</feature>
<dbReference type="GO" id="GO:0042910">
    <property type="term" value="F:xenobiotic transmembrane transporter activity"/>
    <property type="evidence" value="ECO:0007669"/>
    <property type="project" value="InterPro"/>
</dbReference>
<evidence type="ECO:0000256" key="8">
    <source>
        <dbReference type="RuleBase" id="RU365088"/>
    </source>
</evidence>
<comment type="similarity">
    <text evidence="2 8">Belongs to the major facilitator superfamily. Bcr/CmlA family.</text>
</comment>
<dbReference type="PANTHER" id="PTHR23502">
    <property type="entry name" value="MAJOR FACILITATOR SUPERFAMILY"/>
    <property type="match status" value="1"/>
</dbReference>
<dbReference type="InterPro" id="IPR001958">
    <property type="entry name" value="Tet-R_TetA/multi-R_MdtG-like"/>
</dbReference>
<evidence type="ECO:0000256" key="2">
    <source>
        <dbReference type="ARBA" id="ARBA00006236"/>
    </source>
</evidence>
<keyword evidence="5 8" id="KW-0812">Transmembrane</keyword>
<dbReference type="InterPro" id="IPR004812">
    <property type="entry name" value="Efflux_drug-R_Bcr/CmlA"/>
</dbReference>
<dbReference type="FunFam" id="1.20.1720.10:FF:000005">
    <property type="entry name" value="Bcr/CflA family efflux transporter"/>
    <property type="match status" value="1"/>
</dbReference>
<evidence type="ECO:0000256" key="5">
    <source>
        <dbReference type="ARBA" id="ARBA00022692"/>
    </source>
</evidence>
<feature type="transmembrane region" description="Helical" evidence="8">
    <location>
        <begin position="105"/>
        <end position="126"/>
    </location>
</feature>
<feature type="transmembrane region" description="Helical" evidence="8">
    <location>
        <begin position="12"/>
        <end position="35"/>
    </location>
</feature>
<gene>
    <name evidence="10" type="ORF">LW347_07800</name>
</gene>
<name>A0AAE9NVV4_9GAMM</name>
<evidence type="ECO:0000256" key="1">
    <source>
        <dbReference type="ARBA" id="ARBA00004651"/>
    </source>
</evidence>
<proteinExistence type="inferred from homology"/>
<dbReference type="RefSeq" id="WP_258884691.1">
    <property type="nucleotide sequence ID" value="NZ_CP090065.1"/>
</dbReference>
<keyword evidence="3 8" id="KW-0813">Transport</keyword>
<dbReference type="KEGG" id="ppoo:LW347_07800"/>
<evidence type="ECO:0000256" key="4">
    <source>
        <dbReference type="ARBA" id="ARBA00022475"/>
    </source>
</evidence>
<evidence type="ECO:0000256" key="7">
    <source>
        <dbReference type="ARBA" id="ARBA00023136"/>
    </source>
</evidence>
<feature type="transmembrane region" description="Helical" evidence="8">
    <location>
        <begin position="168"/>
        <end position="188"/>
    </location>
</feature>
<feature type="transmembrane region" description="Helical" evidence="8">
    <location>
        <begin position="221"/>
        <end position="244"/>
    </location>
</feature>
<dbReference type="EMBL" id="CP090065">
    <property type="protein sequence ID" value="UVO09841.1"/>
    <property type="molecule type" value="Genomic_DNA"/>
</dbReference>
<dbReference type="GO" id="GO:1990961">
    <property type="term" value="P:xenobiotic detoxification by transmembrane export across the plasma membrane"/>
    <property type="evidence" value="ECO:0007669"/>
    <property type="project" value="InterPro"/>
</dbReference>
<dbReference type="CDD" id="cd17320">
    <property type="entry name" value="MFS_MdfA_MDR_like"/>
    <property type="match status" value="1"/>
</dbReference>
<feature type="transmembrane region" description="Helical" evidence="8">
    <location>
        <begin position="256"/>
        <end position="277"/>
    </location>
</feature>
<evidence type="ECO:0000256" key="6">
    <source>
        <dbReference type="ARBA" id="ARBA00022989"/>
    </source>
</evidence>
<feature type="transmembrane region" description="Helical" evidence="8">
    <location>
        <begin position="138"/>
        <end position="162"/>
    </location>
</feature>
<evidence type="ECO:0000259" key="9">
    <source>
        <dbReference type="PROSITE" id="PS50850"/>
    </source>
</evidence>
<evidence type="ECO:0000313" key="11">
    <source>
        <dbReference type="Proteomes" id="UP001059272"/>
    </source>
</evidence>
<reference evidence="10" key="1">
    <citation type="submission" date="2021-12" db="EMBL/GenBank/DDBJ databases">
        <title>Genome sequence of novel Pectobacterium sp. causing blackleg.</title>
        <authorList>
            <person name="Wang J."/>
        </authorList>
    </citation>
    <scope>NUCLEOTIDE SEQUENCE</scope>
    <source>
        <strain evidence="10">BY21311</strain>
    </source>
</reference>
<feature type="transmembrane region" description="Helical" evidence="8">
    <location>
        <begin position="348"/>
        <end position="367"/>
    </location>
</feature>
<dbReference type="AlphaFoldDB" id="A0AAE9NVV4"/>
<keyword evidence="4" id="KW-1003">Cell membrane</keyword>
<dbReference type="PRINTS" id="PR01035">
    <property type="entry name" value="TCRTETA"/>
</dbReference>
<dbReference type="Gene3D" id="1.20.1720.10">
    <property type="entry name" value="Multidrug resistance protein D"/>
    <property type="match status" value="1"/>
</dbReference>
<dbReference type="Pfam" id="PF07690">
    <property type="entry name" value="MFS_1"/>
    <property type="match status" value="1"/>
</dbReference>
<dbReference type="InterPro" id="IPR036259">
    <property type="entry name" value="MFS_trans_sf"/>
</dbReference>
<evidence type="ECO:0000256" key="3">
    <source>
        <dbReference type="ARBA" id="ARBA00022448"/>
    </source>
</evidence>
<sequence>MSDSSLLASRSFVLIGILGILCAFDAMSIDMYLPAFPAIQQDIGADAAGMQTSLSVFLIGLALGQLVYGPLTDRYGRKGPLLLGIVLFSFSSLLIAHAPTLSWFVFFRLMQGLGGAAGLVIPRAIVADLYSERDAAKVFSLLMQVMAIAPIIAPPLGGVLLGTLGWSAIFWVLTIVGLLMLFATWRCVPESLPRRERVGGGMLSALTGYAVLLRQRKFMGYTLSGSFVMGGLFTYIGASAFIFIEYFHLSPTTYSYIFASNALGMVLLGQINIFLLNRWREYQILPIGIALHVAGGLVLCGVLLAGITSLWIITGLIFLTMSFLSLVFGNVVAVAMNAAPGQTGAASSLLGVLQYVFGGVAGVIMGVVHDGTLLPPVMLLTASAIGALLSWWYAWRQTDSDAMENTLTDNHAPEREESSR</sequence>
<comment type="subcellular location">
    <subcellularLocation>
        <location evidence="8">Cell inner membrane</location>
        <topology evidence="8">Multi-pass membrane protein</topology>
    </subcellularLocation>
    <subcellularLocation>
        <location evidence="1">Cell membrane</location>
        <topology evidence="1">Multi-pass membrane protein</topology>
    </subcellularLocation>
</comment>
<dbReference type="InterPro" id="IPR011701">
    <property type="entry name" value="MFS"/>
</dbReference>
<feature type="transmembrane region" description="Helical" evidence="8">
    <location>
        <begin position="284"/>
        <end position="304"/>
    </location>
</feature>
<feature type="domain" description="Major facilitator superfamily (MFS) profile" evidence="9">
    <location>
        <begin position="11"/>
        <end position="399"/>
    </location>
</feature>